<dbReference type="GO" id="GO:0003964">
    <property type="term" value="F:RNA-directed DNA polymerase activity"/>
    <property type="evidence" value="ECO:0007669"/>
    <property type="project" value="UniProtKB-KW"/>
</dbReference>
<evidence type="ECO:0000256" key="2">
    <source>
        <dbReference type="ARBA" id="ARBA00022695"/>
    </source>
</evidence>
<dbReference type="AlphaFoldDB" id="A0A0X3NR42"/>
<reference evidence="8" key="1">
    <citation type="submission" date="2016-01" db="EMBL/GenBank/DDBJ databases">
        <title>Reference transcriptome for the parasite Schistocephalus solidus: insights into the molecular evolution of parasitism.</title>
        <authorList>
            <person name="Hebert F.O."/>
            <person name="Grambauer S."/>
            <person name="Barber I."/>
            <person name="Landry C.R."/>
            <person name="Aubin-Horth N."/>
        </authorList>
    </citation>
    <scope>NUCLEOTIDE SEQUENCE</scope>
</reference>
<keyword evidence="5" id="KW-0378">Hydrolase</keyword>
<name>A0A0X3NR42_SCHSO</name>
<dbReference type="InterPro" id="IPR050951">
    <property type="entry name" value="Retrovirus_Pol_polyprotein"/>
</dbReference>
<evidence type="ECO:0000259" key="7">
    <source>
        <dbReference type="Pfam" id="PF17917"/>
    </source>
</evidence>
<dbReference type="CDD" id="cd09274">
    <property type="entry name" value="RNase_HI_RT_Ty3"/>
    <property type="match status" value="1"/>
</dbReference>
<keyword evidence="3" id="KW-0540">Nuclease</keyword>
<protein>
    <submittedName>
        <fullName evidence="8">Retrovirus-related Pol polyprotein from transposon opus</fullName>
    </submittedName>
</protein>
<dbReference type="GO" id="GO:0016787">
    <property type="term" value="F:hydrolase activity"/>
    <property type="evidence" value="ECO:0007669"/>
    <property type="project" value="UniProtKB-KW"/>
</dbReference>
<keyword evidence="1" id="KW-0808">Transferase</keyword>
<dbReference type="Pfam" id="PF17917">
    <property type="entry name" value="RT_RNaseH"/>
    <property type="match status" value="1"/>
</dbReference>
<evidence type="ECO:0000256" key="3">
    <source>
        <dbReference type="ARBA" id="ARBA00022722"/>
    </source>
</evidence>
<dbReference type="InterPro" id="IPR043128">
    <property type="entry name" value="Rev_trsase/Diguanyl_cyclase"/>
</dbReference>
<gene>
    <name evidence="8" type="primary">POL5</name>
    <name evidence="8" type="ORF">TR160128</name>
</gene>
<dbReference type="EMBL" id="GEEE01020941">
    <property type="protein sequence ID" value="JAP42284.1"/>
    <property type="molecule type" value="Transcribed_RNA"/>
</dbReference>
<evidence type="ECO:0000256" key="4">
    <source>
        <dbReference type="ARBA" id="ARBA00022759"/>
    </source>
</evidence>
<proteinExistence type="predicted"/>
<dbReference type="FunFam" id="3.10.20.370:FF:000001">
    <property type="entry name" value="Retrovirus-related Pol polyprotein from transposon 17.6-like protein"/>
    <property type="match status" value="1"/>
</dbReference>
<feature type="domain" description="Reverse transcriptase RNase H-like" evidence="7">
    <location>
        <begin position="58"/>
        <end position="162"/>
    </location>
</feature>
<dbReference type="EMBL" id="GEEE01011859">
    <property type="protein sequence ID" value="JAP51366.1"/>
    <property type="molecule type" value="Transcribed_RNA"/>
</dbReference>
<dbReference type="SUPFAM" id="SSF56672">
    <property type="entry name" value="DNA/RNA polymerases"/>
    <property type="match status" value="1"/>
</dbReference>
<dbReference type="InterPro" id="IPR041373">
    <property type="entry name" value="RT_RNaseH"/>
</dbReference>
<keyword evidence="6" id="KW-0695">RNA-directed DNA polymerase</keyword>
<dbReference type="PANTHER" id="PTHR37984:SF5">
    <property type="entry name" value="PROTEIN NYNRIN-LIKE"/>
    <property type="match status" value="1"/>
</dbReference>
<evidence type="ECO:0000256" key="1">
    <source>
        <dbReference type="ARBA" id="ARBA00022679"/>
    </source>
</evidence>
<organism evidence="8">
    <name type="scientific">Schistocephalus solidus</name>
    <name type="common">Tapeworm</name>
    <dbReference type="NCBI Taxonomy" id="70667"/>
    <lineage>
        <taxon>Eukaryota</taxon>
        <taxon>Metazoa</taxon>
        <taxon>Spiralia</taxon>
        <taxon>Lophotrochozoa</taxon>
        <taxon>Platyhelminthes</taxon>
        <taxon>Cestoda</taxon>
        <taxon>Eucestoda</taxon>
        <taxon>Diphyllobothriidea</taxon>
        <taxon>Diphyllobothriidae</taxon>
        <taxon>Schistocephalus</taxon>
    </lineage>
</organism>
<dbReference type="Gene3D" id="3.10.20.370">
    <property type="match status" value="1"/>
</dbReference>
<dbReference type="Gene3D" id="3.30.70.270">
    <property type="match status" value="1"/>
</dbReference>
<evidence type="ECO:0000256" key="6">
    <source>
        <dbReference type="ARBA" id="ARBA00022918"/>
    </source>
</evidence>
<dbReference type="GO" id="GO:0004519">
    <property type="term" value="F:endonuclease activity"/>
    <property type="evidence" value="ECO:0007669"/>
    <property type="project" value="UniProtKB-KW"/>
</dbReference>
<keyword evidence="4" id="KW-0255">Endonuclease</keyword>
<accession>A0A0X3NR42</accession>
<sequence>MVHFYRRFLPNCADTIPPVTNLLSGPKRSFELTQDALVAFKKGKPALTDATLLTHSTPDTPIALNIDASNVAVGAVLQQHLVGQTQTLAFFSRKLTPTELHYSTFGRELLVVYLAVKHSQHFLEGRDFTIFTDHKPLSFAFKSNSDKINGRELRQLDFISQFNSVLPRPSVSESYSEKDLATCSLDYPRCDRVCRPLEPPPPMTVHSGLSLEGQRLSASNATFARRF</sequence>
<evidence type="ECO:0000313" key="8">
    <source>
        <dbReference type="EMBL" id="JAP42284.1"/>
    </source>
</evidence>
<evidence type="ECO:0000256" key="5">
    <source>
        <dbReference type="ARBA" id="ARBA00022801"/>
    </source>
</evidence>
<keyword evidence="2" id="KW-0548">Nucleotidyltransferase</keyword>
<dbReference type="InterPro" id="IPR043502">
    <property type="entry name" value="DNA/RNA_pol_sf"/>
</dbReference>
<dbReference type="PANTHER" id="PTHR37984">
    <property type="entry name" value="PROTEIN CBG26694"/>
    <property type="match status" value="1"/>
</dbReference>